<protein>
    <submittedName>
        <fullName evidence="2">Putative DNA-binding protein</fullName>
    </submittedName>
</protein>
<dbReference type="RefSeq" id="WP_106262254.1">
    <property type="nucleotide sequence ID" value="NZ_PVTQ01000001.1"/>
</dbReference>
<dbReference type="InterPro" id="IPR018640">
    <property type="entry name" value="DUF2063"/>
</dbReference>
<evidence type="ECO:0000313" key="2">
    <source>
        <dbReference type="EMBL" id="PRY93970.1"/>
    </source>
</evidence>
<evidence type="ECO:0000259" key="1">
    <source>
        <dbReference type="Pfam" id="PF09836"/>
    </source>
</evidence>
<dbReference type="InterPro" id="IPR044922">
    <property type="entry name" value="DUF2063_N_sf"/>
</dbReference>
<evidence type="ECO:0000313" key="3">
    <source>
        <dbReference type="Proteomes" id="UP000238392"/>
    </source>
</evidence>
<dbReference type="Proteomes" id="UP000238392">
    <property type="component" value="Unassembled WGS sequence"/>
</dbReference>
<keyword evidence="3" id="KW-1185">Reference proteome</keyword>
<dbReference type="Pfam" id="PF09836">
    <property type="entry name" value="DUF2063"/>
    <property type="match status" value="1"/>
</dbReference>
<name>A0A2T0X4V6_9RHOB</name>
<dbReference type="AlphaFoldDB" id="A0A2T0X4V6"/>
<sequence length="247" mass="26223">MSIQTTFHAGLLDAAQPVPEGLTDGEGRPAGRRYSVYRNNVAVSLREALTTGFPVTRKLIGEQNFDHVAGLYLRAHPPSDPRLMLYGAGFPNFLASLSALSHIGYLADVARLELAIRHSYHAADGNPIDGNALAHLGPDQLMALRLSLAPSARVLRSPWPVLSIWQFTQDASVGKPKAGSQDVLITRPAFDPQPQLLPTGGATFISALATMPLGEAAEAALRSAPDFDPSATLGLLLAGRALEMPSC</sequence>
<accession>A0A2T0X4V6</accession>
<dbReference type="GO" id="GO:0003677">
    <property type="term" value="F:DNA binding"/>
    <property type="evidence" value="ECO:0007669"/>
    <property type="project" value="UniProtKB-KW"/>
</dbReference>
<proteinExistence type="predicted"/>
<organism evidence="2 3">
    <name type="scientific">Donghicola tyrosinivorans</name>
    <dbReference type="NCBI Taxonomy" id="1652492"/>
    <lineage>
        <taxon>Bacteria</taxon>
        <taxon>Pseudomonadati</taxon>
        <taxon>Pseudomonadota</taxon>
        <taxon>Alphaproteobacteria</taxon>
        <taxon>Rhodobacterales</taxon>
        <taxon>Roseobacteraceae</taxon>
        <taxon>Donghicola</taxon>
    </lineage>
</organism>
<comment type="caution">
    <text evidence="2">The sequence shown here is derived from an EMBL/GenBank/DDBJ whole genome shotgun (WGS) entry which is preliminary data.</text>
</comment>
<dbReference type="EMBL" id="PVTQ01000001">
    <property type="protein sequence ID" value="PRY93970.1"/>
    <property type="molecule type" value="Genomic_DNA"/>
</dbReference>
<dbReference type="OrthoDB" id="4146344at2"/>
<keyword evidence="2" id="KW-0238">DNA-binding</keyword>
<reference evidence="2 3" key="1">
    <citation type="submission" date="2018-03" db="EMBL/GenBank/DDBJ databases">
        <title>Genomic Encyclopedia of Archaeal and Bacterial Type Strains, Phase II (KMG-II): from individual species to whole genera.</title>
        <authorList>
            <person name="Goeker M."/>
        </authorList>
    </citation>
    <scope>NUCLEOTIDE SEQUENCE [LARGE SCALE GENOMIC DNA]</scope>
    <source>
        <strain evidence="2 3">DSM 100212</strain>
    </source>
</reference>
<gene>
    <name evidence="2" type="ORF">CLV74_101100</name>
</gene>
<dbReference type="Gene3D" id="1.10.150.690">
    <property type="entry name" value="DUF2063"/>
    <property type="match status" value="1"/>
</dbReference>
<feature type="domain" description="Putative DNA-binding" evidence="1">
    <location>
        <begin position="3"/>
        <end position="94"/>
    </location>
</feature>